<dbReference type="Gene3D" id="3.10.20.580">
    <property type="match status" value="1"/>
</dbReference>
<evidence type="ECO:0000313" key="8">
    <source>
        <dbReference type="EMBL" id="UUX50241.1"/>
    </source>
</evidence>
<dbReference type="Pfam" id="PF00753">
    <property type="entry name" value="Lactamase_B"/>
    <property type="match status" value="1"/>
</dbReference>
<dbReference type="Pfam" id="PF07521">
    <property type="entry name" value="RMMBL"/>
    <property type="match status" value="1"/>
</dbReference>
<dbReference type="InterPro" id="IPR001279">
    <property type="entry name" value="Metallo-B-lactamas"/>
</dbReference>
<dbReference type="PANTHER" id="PTHR43694:SF1">
    <property type="entry name" value="RIBONUCLEASE J"/>
    <property type="match status" value="1"/>
</dbReference>
<dbReference type="Proteomes" id="UP001060336">
    <property type="component" value="Chromosome"/>
</dbReference>
<protein>
    <submittedName>
        <fullName evidence="8">Ribonuclease J</fullName>
    </submittedName>
</protein>
<dbReference type="Gene3D" id="3.40.50.10710">
    <property type="entry name" value="Metallo-hydrolase/oxidoreductase"/>
    <property type="match status" value="1"/>
</dbReference>
<organism evidence="8 9">
    <name type="scientific">Nisaea acidiphila</name>
    <dbReference type="NCBI Taxonomy" id="1862145"/>
    <lineage>
        <taxon>Bacteria</taxon>
        <taxon>Pseudomonadati</taxon>
        <taxon>Pseudomonadota</taxon>
        <taxon>Alphaproteobacteria</taxon>
        <taxon>Rhodospirillales</taxon>
        <taxon>Thalassobaculaceae</taxon>
        <taxon>Nisaea</taxon>
    </lineage>
</organism>
<dbReference type="AlphaFoldDB" id="A0A9J7AUV2"/>
<evidence type="ECO:0000256" key="3">
    <source>
        <dbReference type="ARBA" id="ARBA00022801"/>
    </source>
</evidence>
<dbReference type="Pfam" id="PF17770">
    <property type="entry name" value="RNase_J_C"/>
    <property type="match status" value="1"/>
</dbReference>
<dbReference type="RefSeq" id="WP_257769355.1">
    <property type="nucleotide sequence ID" value="NZ_CP102480.1"/>
</dbReference>
<feature type="domain" description="Metallo-beta-lactamase" evidence="7">
    <location>
        <begin position="28"/>
        <end position="230"/>
    </location>
</feature>
<dbReference type="Gene3D" id="3.60.15.10">
    <property type="entry name" value="Ribonuclease Z/Hydroxyacylglutathione hydrolase-like"/>
    <property type="match status" value="1"/>
</dbReference>
<reference evidence="8" key="1">
    <citation type="submission" date="2022-08" db="EMBL/GenBank/DDBJ databases">
        <title>Nisaea acidiphila sp. nov., isolated from a marine algal debris and emended description of the genus Nisaea Urios et al. 2008.</title>
        <authorList>
            <person name="Kwon K."/>
        </authorList>
    </citation>
    <scope>NUCLEOTIDE SEQUENCE</scope>
    <source>
        <strain evidence="8">MEBiC11861</strain>
    </source>
</reference>
<evidence type="ECO:0000256" key="5">
    <source>
        <dbReference type="ARBA" id="ARBA00022839"/>
    </source>
</evidence>
<dbReference type="GO" id="GO:0046872">
    <property type="term" value="F:metal ion binding"/>
    <property type="evidence" value="ECO:0007669"/>
    <property type="project" value="UniProtKB-KW"/>
</dbReference>
<dbReference type="InterPro" id="IPR055132">
    <property type="entry name" value="RNase_J_b_CASP"/>
</dbReference>
<proteinExistence type="predicted"/>
<dbReference type="GO" id="GO:0004527">
    <property type="term" value="F:exonuclease activity"/>
    <property type="evidence" value="ECO:0007669"/>
    <property type="project" value="UniProtKB-KW"/>
</dbReference>
<dbReference type="CDD" id="cd07714">
    <property type="entry name" value="RNaseJ_MBL-fold"/>
    <property type="match status" value="1"/>
</dbReference>
<dbReference type="SMART" id="SM00849">
    <property type="entry name" value="Lactamase_B"/>
    <property type="match status" value="1"/>
</dbReference>
<dbReference type="InterPro" id="IPR041636">
    <property type="entry name" value="RNase_J_C"/>
</dbReference>
<evidence type="ECO:0000256" key="1">
    <source>
        <dbReference type="ARBA" id="ARBA00022722"/>
    </source>
</evidence>
<keyword evidence="4" id="KW-0862">Zinc</keyword>
<keyword evidence="2" id="KW-0479">Metal-binding</keyword>
<keyword evidence="9" id="KW-1185">Reference proteome</keyword>
<accession>A0A9J7AUV2</accession>
<dbReference type="KEGG" id="naci:NUH88_00775"/>
<dbReference type="SUPFAM" id="SSF56281">
    <property type="entry name" value="Metallo-hydrolase/oxidoreductase"/>
    <property type="match status" value="1"/>
</dbReference>
<dbReference type="PANTHER" id="PTHR43694">
    <property type="entry name" value="RIBONUCLEASE J"/>
    <property type="match status" value="1"/>
</dbReference>
<keyword evidence="3" id="KW-0378">Hydrolase</keyword>
<dbReference type="InterPro" id="IPR036866">
    <property type="entry name" value="RibonucZ/Hydroxyglut_hydro"/>
</dbReference>
<name>A0A9J7AUV2_9PROT</name>
<evidence type="ECO:0000256" key="2">
    <source>
        <dbReference type="ARBA" id="ARBA00022723"/>
    </source>
</evidence>
<dbReference type="InterPro" id="IPR011108">
    <property type="entry name" value="RMMBL"/>
</dbReference>
<dbReference type="InterPro" id="IPR042173">
    <property type="entry name" value="RNase_J_2"/>
</dbReference>
<gene>
    <name evidence="8" type="ORF">NUH88_00775</name>
</gene>
<evidence type="ECO:0000259" key="7">
    <source>
        <dbReference type="SMART" id="SM00849"/>
    </source>
</evidence>
<dbReference type="Pfam" id="PF22505">
    <property type="entry name" value="RNase_J_b_CASP"/>
    <property type="match status" value="1"/>
</dbReference>
<sequence length="560" mass="60874">MSAAKKSVPEIAEDDFLFLPLGGSDEIGMNLNLYHYGGKWLMVDLGISFGDDTMPGIDILLPDPEFIEQRRHDLVGLVVTHGHEDHIGAIPYLWPKLRCPIYATPFTATLVRRKLADEGILEQVELIEIDLSANFVIGPFEIELITLTHSIPEPNALVIRCGGGTVLHSGDWKFDPEPVIGEASDIGALRAVGDEGVLAMIGDSTNVLDPGRSGSEASLTDSLAELFRKHGTHRIAITCFASNVGRLKTISEAAEAAGRHVALVGRSLWKMYEAALQNGYLRDIPEFVSEKDAGFIPRDKLVLICTGSQGEPRAALARIADNAHPEITLERGDVVIFSSREIPGNEAAIGRIQSKLVARGIEVVTEREHHVHVSGHPAREELVEMYQFIRPRIAVPVHGSPRHLEAHARLARECQVPEAIVPGNGSLIRLKEGAAEIVGWVPTGAFTMDGGRLRPIESSVLGDRKKMLFNGAVSATVLLNGKDQLHGDPVLTFNGIADEGEIDALSESAKDLIWEAVGALGKKARANDDEVGEAVRRAVRRVVRSEYGKRPVTTVHVLRI</sequence>
<evidence type="ECO:0000256" key="6">
    <source>
        <dbReference type="ARBA" id="ARBA00022884"/>
    </source>
</evidence>
<keyword evidence="6" id="KW-0694">RNA-binding</keyword>
<evidence type="ECO:0000256" key="4">
    <source>
        <dbReference type="ARBA" id="ARBA00022833"/>
    </source>
</evidence>
<evidence type="ECO:0000313" key="9">
    <source>
        <dbReference type="Proteomes" id="UP001060336"/>
    </source>
</evidence>
<dbReference type="GO" id="GO:0003723">
    <property type="term" value="F:RNA binding"/>
    <property type="evidence" value="ECO:0007669"/>
    <property type="project" value="UniProtKB-KW"/>
</dbReference>
<dbReference type="EMBL" id="CP102480">
    <property type="protein sequence ID" value="UUX50241.1"/>
    <property type="molecule type" value="Genomic_DNA"/>
</dbReference>
<keyword evidence="5" id="KW-0269">Exonuclease</keyword>
<keyword evidence="1" id="KW-0540">Nuclease</keyword>